<evidence type="ECO:0000313" key="3">
    <source>
        <dbReference type="Proteomes" id="UP000799324"/>
    </source>
</evidence>
<protein>
    <submittedName>
        <fullName evidence="2">Uncharacterized protein</fullName>
    </submittedName>
</protein>
<sequence>MQLISLFAVLGATLTAAIPTNAGATNGSFESGSYVDDLNNIRLLYTSDHCRSLSDSIKTYKILEKRQCSFFGNPKCHAGDDFVEPIRTVIGPQNGEFKAGELKPWGYQCRDI</sequence>
<evidence type="ECO:0000256" key="1">
    <source>
        <dbReference type="SAM" id="SignalP"/>
    </source>
</evidence>
<feature type="chain" id="PRO_5025397704" evidence="1">
    <location>
        <begin position="18"/>
        <end position="112"/>
    </location>
</feature>
<dbReference type="EMBL" id="MU004334">
    <property type="protein sequence ID" value="KAF2656594.1"/>
    <property type="molecule type" value="Genomic_DNA"/>
</dbReference>
<keyword evidence="1" id="KW-0732">Signal</keyword>
<dbReference type="Proteomes" id="UP000799324">
    <property type="component" value="Unassembled WGS sequence"/>
</dbReference>
<reference evidence="2" key="1">
    <citation type="journal article" date="2020" name="Stud. Mycol.">
        <title>101 Dothideomycetes genomes: a test case for predicting lifestyles and emergence of pathogens.</title>
        <authorList>
            <person name="Haridas S."/>
            <person name="Albert R."/>
            <person name="Binder M."/>
            <person name="Bloem J."/>
            <person name="Labutti K."/>
            <person name="Salamov A."/>
            <person name="Andreopoulos B."/>
            <person name="Baker S."/>
            <person name="Barry K."/>
            <person name="Bills G."/>
            <person name="Bluhm B."/>
            <person name="Cannon C."/>
            <person name="Castanera R."/>
            <person name="Culley D."/>
            <person name="Daum C."/>
            <person name="Ezra D."/>
            <person name="Gonzalez J."/>
            <person name="Henrissat B."/>
            <person name="Kuo A."/>
            <person name="Liang C."/>
            <person name="Lipzen A."/>
            <person name="Lutzoni F."/>
            <person name="Magnuson J."/>
            <person name="Mondo S."/>
            <person name="Nolan M."/>
            <person name="Ohm R."/>
            <person name="Pangilinan J."/>
            <person name="Park H.-J."/>
            <person name="Ramirez L."/>
            <person name="Alfaro M."/>
            <person name="Sun H."/>
            <person name="Tritt A."/>
            <person name="Yoshinaga Y."/>
            <person name="Zwiers L.-H."/>
            <person name="Turgeon B."/>
            <person name="Goodwin S."/>
            <person name="Spatafora J."/>
            <person name="Crous P."/>
            <person name="Grigoriev I."/>
        </authorList>
    </citation>
    <scope>NUCLEOTIDE SEQUENCE</scope>
    <source>
        <strain evidence="2">CBS 122681</strain>
    </source>
</reference>
<evidence type="ECO:0000313" key="2">
    <source>
        <dbReference type="EMBL" id="KAF2656594.1"/>
    </source>
</evidence>
<feature type="signal peptide" evidence="1">
    <location>
        <begin position="1"/>
        <end position="17"/>
    </location>
</feature>
<proteinExistence type="predicted"/>
<accession>A0A6A6TD76</accession>
<gene>
    <name evidence="2" type="ORF">K491DRAFT_677897</name>
</gene>
<keyword evidence="3" id="KW-1185">Reference proteome</keyword>
<dbReference type="AlphaFoldDB" id="A0A6A6TD76"/>
<name>A0A6A6TD76_9PLEO</name>
<organism evidence="2 3">
    <name type="scientific">Lophiostoma macrostomum CBS 122681</name>
    <dbReference type="NCBI Taxonomy" id="1314788"/>
    <lineage>
        <taxon>Eukaryota</taxon>
        <taxon>Fungi</taxon>
        <taxon>Dikarya</taxon>
        <taxon>Ascomycota</taxon>
        <taxon>Pezizomycotina</taxon>
        <taxon>Dothideomycetes</taxon>
        <taxon>Pleosporomycetidae</taxon>
        <taxon>Pleosporales</taxon>
        <taxon>Lophiostomataceae</taxon>
        <taxon>Lophiostoma</taxon>
    </lineage>
</organism>